<dbReference type="Pfam" id="PF04341">
    <property type="entry name" value="DUF485"/>
    <property type="match status" value="1"/>
</dbReference>
<feature type="transmembrane region" description="Helical" evidence="1">
    <location>
        <begin position="61"/>
        <end position="84"/>
    </location>
</feature>
<proteinExistence type="predicted"/>
<dbReference type="EMBL" id="FTMD01000001">
    <property type="protein sequence ID" value="SIP86410.1"/>
    <property type="molecule type" value="Genomic_DNA"/>
</dbReference>
<organism evidence="2 3">
    <name type="scientific">Aromatoleum tolulyticum</name>
    <dbReference type="NCBI Taxonomy" id="34027"/>
    <lineage>
        <taxon>Bacteria</taxon>
        <taxon>Pseudomonadati</taxon>
        <taxon>Pseudomonadota</taxon>
        <taxon>Betaproteobacteria</taxon>
        <taxon>Rhodocyclales</taxon>
        <taxon>Rhodocyclaceae</taxon>
        <taxon>Aromatoleum</taxon>
    </lineage>
</organism>
<dbReference type="Proteomes" id="UP000186819">
    <property type="component" value="Unassembled WGS sequence"/>
</dbReference>
<dbReference type="AlphaFoldDB" id="A0A1N6N2U1"/>
<evidence type="ECO:0000256" key="1">
    <source>
        <dbReference type="SAM" id="Phobius"/>
    </source>
</evidence>
<dbReference type="GO" id="GO:0005886">
    <property type="term" value="C:plasma membrane"/>
    <property type="evidence" value="ECO:0007669"/>
    <property type="project" value="TreeGrafter"/>
</dbReference>
<dbReference type="InterPro" id="IPR007436">
    <property type="entry name" value="DUF485"/>
</dbReference>
<accession>A0A1N6N2U1</accession>
<evidence type="ECO:0000313" key="3">
    <source>
        <dbReference type="Proteomes" id="UP000186819"/>
    </source>
</evidence>
<protein>
    <submittedName>
        <fullName evidence="2">Uncharacterized membrane protein, DUF485 family</fullName>
    </submittedName>
</protein>
<dbReference type="InterPro" id="IPR052959">
    <property type="entry name" value="Inner_membrane_assoc"/>
</dbReference>
<feature type="transmembrane region" description="Helical" evidence="1">
    <location>
        <begin position="96"/>
        <end position="119"/>
    </location>
</feature>
<dbReference type="PANTHER" id="PTHR38598:SF1">
    <property type="entry name" value="INNER MEMBRANE PROTEIN YJCH"/>
    <property type="match status" value="1"/>
</dbReference>
<evidence type="ECO:0000313" key="2">
    <source>
        <dbReference type="EMBL" id="SIP86410.1"/>
    </source>
</evidence>
<dbReference type="PANTHER" id="PTHR38598">
    <property type="entry name" value="INNER MEMBRANE PROTEIN YJCH"/>
    <property type="match status" value="1"/>
</dbReference>
<keyword evidence="1" id="KW-0812">Transmembrane</keyword>
<gene>
    <name evidence="2" type="ORF">SAMN05421829_10116</name>
</gene>
<keyword evidence="1" id="KW-1133">Transmembrane helix</keyword>
<name>A0A1N6N2U1_9RHOO</name>
<dbReference type="STRING" id="34027.SAMN05421829_10116"/>
<reference evidence="3" key="1">
    <citation type="submission" date="2017-01" db="EMBL/GenBank/DDBJ databases">
        <authorList>
            <person name="Varghese N."/>
            <person name="Submissions S."/>
        </authorList>
    </citation>
    <scope>NUCLEOTIDE SEQUENCE [LARGE SCALE GENOMIC DNA]</scope>
    <source>
        <strain evidence="3">ATCC 51758</strain>
    </source>
</reference>
<sequence length="142" mass="15875">MIYHPPVVTGATDIGAAKGGVWRGSVTPLLFLEGEGMSVSMYAHIRRNPRFAELVAKRTRFATILSIVVLTIFYGFVMLVAFAPDLIAQRLSEGSNLTFGVAVGLFQFVFFWVLTLIYVRRANGEFDDINNEIVRAAWKEEK</sequence>
<keyword evidence="1" id="KW-0472">Membrane</keyword>
<keyword evidence="3" id="KW-1185">Reference proteome</keyword>